<dbReference type="PROSITE" id="PS51767">
    <property type="entry name" value="PEPTIDASE_A1"/>
    <property type="match status" value="1"/>
</dbReference>
<accession>A0A4R0R9B5</accession>
<dbReference type="SUPFAM" id="SSF50630">
    <property type="entry name" value="Acid proteases"/>
    <property type="match status" value="1"/>
</dbReference>
<dbReference type="Proteomes" id="UP000292702">
    <property type="component" value="Unassembled WGS sequence"/>
</dbReference>
<organism evidence="2 3">
    <name type="scientific">Steccherinum ochraceum</name>
    <dbReference type="NCBI Taxonomy" id="92696"/>
    <lineage>
        <taxon>Eukaryota</taxon>
        <taxon>Fungi</taxon>
        <taxon>Dikarya</taxon>
        <taxon>Basidiomycota</taxon>
        <taxon>Agaricomycotina</taxon>
        <taxon>Agaricomycetes</taxon>
        <taxon>Polyporales</taxon>
        <taxon>Steccherinaceae</taxon>
        <taxon>Steccherinum</taxon>
    </lineage>
</organism>
<evidence type="ECO:0000313" key="3">
    <source>
        <dbReference type="Proteomes" id="UP000292702"/>
    </source>
</evidence>
<evidence type="ECO:0000259" key="1">
    <source>
        <dbReference type="PROSITE" id="PS51767"/>
    </source>
</evidence>
<reference evidence="2 3" key="1">
    <citation type="submission" date="2018-11" db="EMBL/GenBank/DDBJ databases">
        <title>Genome assembly of Steccherinum ochraceum LE-BIN_3174, the white-rot fungus of the Steccherinaceae family (The Residual Polyporoid clade, Polyporales, Basidiomycota).</title>
        <authorList>
            <person name="Fedorova T.V."/>
            <person name="Glazunova O.A."/>
            <person name="Landesman E.O."/>
            <person name="Moiseenko K.V."/>
            <person name="Psurtseva N.V."/>
            <person name="Savinova O.S."/>
            <person name="Shakhova N.V."/>
            <person name="Tyazhelova T.V."/>
            <person name="Vasina D.V."/>
        </authorList>
    </citation>
    <scope>NUCLEOTIDE SEQUENCE [LARGE SCALE GENOMIC DNA]</scope>
    <source>
        <strain evidence="2 3">LE-BIN_3174</strain>
    </source>
</reference>
<protein>
    <recommendedName>
        <fullName evidence="1">Peptidase A1 domain-containing protein</fullName>
    </recommendedName>
</protein>
<dbReference type="EMBL" id="RWJN01000318">
    <property type="protein sequence ID" value="TCD63153.1"/>
    <property type="molecule type" value="Genomic_DNA"/>
</dbReference>
<gene>
    <name evidence="2" type="ORF">EIP91_005881</name>
</gene>
<dbReference type="InterPro" id="IPR021109">
    <property type="entry name" value="Peptidase_aspartic_dom_sf"/>
</dbReference>
<sequence length="126" mass="13627">MNVSVIFGGKNFPLHPIDLTVIASTTPAEPIVCINTITYQPEDTANVDFTLGDTFMRNVYTLYDFGSWSKAASPPGKKKGAPFMQLLSVTDADQAWAEFDALNAARIAQFSGQFAPLAPNQTVPTL</sequence>
<dbReference type="OrthoDB" id="771136at2759"/>
<name>A0A4R0R9B5_9APHY</name>
<keyword evidence="3" id="KW-1185">Reference proteome</keyword>
<proteinExistence type="predicted"/>
<dbReference type="InterPro" id="IPR033121">
    <property type="entry name" value="PEPTIDASE_A1"/>
</dbReference>
<dbReference type="AlphaFoldDB" id="A0A4R0R9B5"/>
<comment type="caution">
    <text evidence="2">The sequence shown here is derived from an EMBL/GenBank/DDBJ whole genome shotgun (WGS) entry which is preliminary data.</text>
</comment>
<evidence type="ECO:0000313" key="2">
    <source>
        <dbReference type="EMBL" id="TCD63153.1"/>
    </source>
</evidence>
<dbReference type="Gene3D" id="2.40.70.10">
    <property type="entry name" value="Acid Proteases"/>
    <property type="match status" value="1"/>
</dbReference>
<feature type="domain" description="Peptidase A1" evidence="1">
    <location>
        <begin position="1"/>
        <end position="73"/>
    </location>
</feature>
<dbReference type="Pfam" id="PF00026">
    <property type="entry name" value="Asp"/>
    <property type="match status" value="1"/>
</dbReference>
<dbReference type="STRING" id="92696.A0A4R0R9B5"/>